<keyword evidence="3" id="KW-1185">Reference proteome</keyword>
<evidence type="ECO:0000313" key="2">
    <source>
        <dbReference type="EMBL" id="CAG5895753.1"/>
    </source>
</evidence>
<dbReference type="InterPro" id="IPR029247">
    <property type="entry name" value="FAM168A/MANI"/>
</dbReference>
<dbReference type="OrthoDB" id="9893817at2759"/>
<dbReference type="PANTHER" id="PTHR31844">
    <property type="entry name" value="MYELIN-ASSOCIATED NEURITE-OUTGROWTH INHIBITOR-RELATED"/>
    <property type="match status" value="1"/>
</dbReference>
<evidence type="ECO:0000313" key="3">
    <source>
        <dbReference type="Proteomes" id="UP000677803"/>
    </source>
</evidence>
<sequence>MNPVYSPAPTGVPFTNTKGIGYPAGFPMGYAAAAPAYSPSMYAGANPAFPNGYSPGTPFKMSCSPSTGSVPPYSSSPNPYPTAVYPVRSTYPQQNPYAQALIPSQQQGPYYTQPLYAAPPHVIHHTTVVQPNGMPAAMYAPPIPPSRPNGVTMGMVAGTTMAMSAEFFAVLRRNVVDNSVPSPCCPTPGHYAHISAPGHPQLQLRAHTMVKRPTCLKMVDMHSHSTPVIFAPGGDLPRQRPQPVTLLPA</sequence>
<protein>
    <submittedName>
        <fullName evidence="2">(Atlantic silverside) hypothetical protein</fullName>
    </submittedName>
</protein>
<gene>
    <name evidence="2" type="ORF">MMEN_LOCUS6831</name>
</gene>
<dbReference type="Proteomes" id="UP000677803">
    <property type="component" value="Unassembled WGS sequence"/>
</dbReference>
<comment type="similarity">
    <text evidence="1">Belongs to the FAM168 family.</text>
</comment>
<dbReference type="Pfam" id="PF14944">
    <property type="entry name" value="TCRP1"/>
    <property type="match status" value="1"/>
</dbReference>
<dbReference type="AlphaFoldDB" id="A0A8S4AVJ4"/>
<reference evidence="2" key="1">
    <citation type="submission" date="2021-05" db="EMBL/GenBank/DDBJ databases">
        <authorList>
            <person name="Tigano A."/>
        </authorList>
    </citation>
    <scope>NUCLEOTIDE SEQUENCE</scope>
</reference>
<dbReference type="EMBL" id="CAJRST010006668">
    <property type="protein sequence ID" value="CAG5895753.1"/>
    <property type="molecule type" value="Genomic_DNA"/>
</dbReference>
<comment type="caution">
    <text evidence="2">The sequence shown here is derived from an EMBL/GenBank/DDBJ whole genome shotgun (WGS) entry which is preliminary data.</text>
</comment>
<evidence type="ECO:0000256" key="1">
    <source>
        <dbReference type="ARBA" id="ARBA00005357"/>
    </source>
</evidence>
<proteinExistence type="inferred from homology"/>
<organism evidence="2 3">
    <name type="scientific">Menidia menidia</name>
    <name type="common">Atlantic silverside</name>
    <dbReference type="NCBI Taxonomy" id="238744"/>
    <lineage>
        <taxon>Eukaryota</taxon>
        <taxon>Metazoa</taxon>
        <taxon>Chordata</taxon>
        <taxon>Craniata</taxon>
        <taxon>Vertebrata</taxon>
        <taxon>Euteleostomi</taxon>
        <taxon>Actinopterygii</taxon>
        <taxon>Neopterygii</taxon>
        <taxon>Teleostei</taxon>
        <taxon>Neoteleostei</taxon>
        <taxon>Acanthomorphata</taxon>
        <taxon>Ovalentaria</taxon>
        <taxon>Atherinomorphae</taxon>
        <taxon>Atheriniformes</taxon>
        <taxon>Atherinopsidae</taxon>
        <taxon>Menidiinae</taxon>
        <taxon>Menidia</taxon>
    </lineage>
</organism>
<accession>A0A8S4AVJ4</accession>
<name>A0A8S4AVJ4_9TELE</name>